<reference evidence="2" key="1">
    <citation type="submission" date="2025-08" db="UniProtKB">
        <authorList>
            <consortium name="Ensembl"/>
        </authorList>
    </citation>
    <scope>IDENTIFICATION</scope>
</reference>
<dbReference type="Ensembl" id="ENSOSUT00000001914.1">
    <property type="protein sequence ID" value="ENSOSUP00000001877.1"/>
    <property type="gene ID" value="ENSOSUG00000001359.1"/>
</dbReference>
<organism evidence="2 3">
    <name type="scientific">Otus sunia</name>
    <name type="common">Oriental scops-owl</name>
    <dbReference type="NCBI Taxonomy" id="257818"/>
    <lineage>
        <taxon>Eukaryota</taxon>
        <taxon>Metazoa</taxon>
        <taxon>Chordata</taxon>
        <taxon>Craniata</taxon>
        <taxon>Vertebrata</taxon>
        <taxon>Euteleostomi</taxon>
        <taxon>Archelosauria</taxon>
        <taxon>Archosauria</taxon>
        <taxon>Dinosauria</taxon>
        <taxon>Saurischia</taxon>
        <taxon>Theropoda</taxon>
        <taxon>Coelurosauria</taxon>
        <taxon>Aves</taxon>
        <taxon>Neognathae</taxon>
        <taxon>Neoaves</taxon>
        <taxon>Telluraves</taxon>
        <taxon>Strigiformes</taxon>
        <taxon>Strigidae</taxon>
        <taxon>Otus</taxon>
    </lineage>
</organism>
<evidence type="ECO:0000256" key="1">
    <source>
        <dbReference type="SAM" id="MobiDB-lite"/>
    </source>
</evidence>
<evidence type="ECO:0000313" key="2">
    <source>
        <dbReference type="Ensembl" id="ENSOSUP00000001877.1"/>
    </source>
</evidence>
<keyword evidence="3" id="KW-1185">Reference proteome</keyword>
<evidence type="ECO:0000313" key="3">
    <source>
        <dbReference type="Proteomes" id="UP000694552"/>
    </source>
</evidence>
<proteinExistence type="predicted"/>
<accession>A0A8C8A7V0</accession>
<reference evidence="2" key="2">
    <citation type="submission" date="2025-09" db="UniProtKB">
        <authorList>
            <consortium name="Ensembl"/>
        </authorList>
    </citation>
    <scope>IDENTIFICATION</scope>
</reference>
<feature type="region of interest" description="Disordered" evidence="1">
    <location>
        <begin position="203"/>
        <end position="227"/>
    </location>
</feature>
<name>A0A8C8A7V0_9STRI</name>
<protein>
    <submittedName>
        <fullName evidence="2">Uncharacterized protein</fullName>
    </submittedName>
</protein>
<sequence length="227" mass="23387">CLVLAAGHSWPCSGIPGLGVQSKGSTGRSRSCTTPCDLQDLGVQKHQSEIRDQEKEMDFLPVWRTGWGSLAPCQSHWSPVRAPKPCLSHWSPVRAPKPCQSYWSPVRAPEPCQSYWSPVRALTPCQSYWCPVRALKSCQSPDALSELLEPCQSPEVLSRGSRCGGGVGPAASARVRGGVGAACAAGWGIGGCRPVRLSGAAAGGEAAGSGGGPGAVRGGLASQGGLG</sequence>
<dbReference type="Proteomes" id="UP000694552">
    <property type="component" value="Unplaced"/>
</dbReference>
<dbReference type="AlphaFoldDB" id="A0A8C8A7V0"/>